<name>A0A1W2C504_9FIRM</name>
<protein>
    <submittedName>
        <fullName evidence="4">Response regulator receiver domain-containing protein</fullName>
    </submittedName>
</protein>
<dbReference type="PANTHER" id="PTHR44591">
    <property type="entry name" value="STRESS RESPONSE REGULATOR PROTEIN 1"/>
    <property type="match status" value="1"/>
</dbReference>
<dbReference type="AlphaFoldDB" id="A0A1W2C504"/>
<organism evidence="4 5">
    <name type="scientific">Sporomusa malonica</name>
    <dbReference type="NCBI Taxonomy" id="112901"/>
    <lineage>
        <taxon>Bacteria</taxon>
        <taxon>Bacillati</taxon>
        <taxon>Bacillota</taxon>
        <taxon>Negativicutes</taxon>
        <taxon>Selenomonadales</taxon>
        <taxon>Sporomusaceae</taxon>
        <taxon>Sporomusa</taxon>
    </lineage>
</organism>
<accession>A0A1W2C504</accession>
<gene>
    <name evidence="4" type="ORF">SAMN04488500_109134</name>
</gene>
<keyword evidence="1 2" id="KW-0597">Phosphoprotein</keyword>
<dbReference type="InterPro" id="IPR001789">
    <property type="entry name" value="Sig_transdc_resp-reg_receiver"/>
</dbReference>
<dbReference type="SUPFAM" id="SSF52172">
    <property type="entry name" value="CheY-like"/>
    <property type="match status" value="1"/>
</dbReference>
<dbReference type="SMART" id="SM00448">
    <property type="entry name" value="REC"/>
    <property type="match status" value="1"/>
</dbReference>
<keyword evidence="5" id="KW-1185">Reference proteome</keyword>
<proteinExistence type="predicted"/>
<dbReference type="InterPro" id="IPR011006">
    <property type="entry name" value="CheY-like_superfamily"/>
</dbReference>
<evidence type="ECO:0000256" key="2">
    <source>
        <dbReference type="PROSITE-ProRule" id="PRU00169"/>
    </source>
</evidence>
<dbReference type="CDD" id="cd00156">
    <property type="entry name" value="REC"/>
    <property type="match status" value="1"/>
</dbReference>
<dbReference type="PROSITE" id="PS50110">
    <property type="entry name" value="RESPONSE_REGULATORY"/>
    <property type="match status" value="1"/>
</dbReference>
<dbReference type="Pfam" id="PF00072">
    <property type="entry name" value="Response_reg"/>
    <property type="match status" value="1"/>
</dbReference>
<dbReference type="STRING" id="112901.SAMN04488500_109134"/>
<evidence type="ECO:0000313" key="4">
    <source>
        <dbReference type="EMBL" id="SMC80171.1"/>
    </source>
</evidence>
<feature type="modified residue" description="4-aspartylphosphate" evidence="2">
    <location>
        <position position="53"/>
    </location>
</feature>
<feature type="domain" description="Response regulatory" evidence="3">
    <location>
        <begin position="4"/>
        <end position="118"/>
    </location>
</feature>
<evidence type="ECO:0000256" key="1">
    <source>
        <dbReference type="ARBA" id="ARBA00022553"/>
    </source>
</evidence>
<sequence length="126" mass="13941">MFMRILIADDDAEHVAVLSSLLQLLGHECECFTVPRLAVTANDKNPYDIVLTDLCMPDMNGKEVLQHVVSKKTKTIVIIITGLYDPQMAAELLAQGAYALFTKPLDVNQLIRSIELLGVKQDNLST</sequence>
<dbReference type="InterPro" id="IPR050595">
    <property type="entry name" value="Bact_response_regulator"/>
</dbReference>
<dbReference type="Gene3D" id="3.40.50.2300">
    <property type="match status" value="1"/>
</dbReference>
<reference evidence="4 5" key="1">
    <citation type="submission" date="2017-04" db="EMBL/GenBank/DDBJ databases">
        <authorList>
            <person name="Afonso C.L."/>
            <person name="Miller P.J."/>
            <person name="Scott M.A."/>
            <person name="Spackman E."/>
            <person name="Goraichik I."/>
            <person name="Dimitrov K.M."/>
            <person name="Suarez D.L."/>
            <person name="Swayne D.E."/>
        </authorList>
    </citation>
    <scope>NUCLEOTIDE SEQUENCE [LARGE SCALE GENOMIC DNA]</scope>
    <source>
        <strain evidence="4 5">DSM 5090</strain>
    </source>
</reference>
<evidence type="ECO:0000259" key="3">
    <source>
        <dbReference type="PROSITE" id="PS50110"/>
    </source>
</evidence>
<dbReference type="PANTHER" id="PTHR44591:SF3">
    <property type="entry name" value="RESPONSE REGULATORY DOMAIN-CONTAINING PROTEIN"/>
    <property type="match status" value="1"/>
</dbReference>
<evidence type="ECO:0000313" key="5">
    <source>
        <dbReference type="Proteomes" id="UP000192738"/>
    </source>
</evidence>
<dbReference type="EMBL" id="FWXI01000009">
    <property type="protein sequence ID" value="SMC80171.1"/>
    <property type="molecule type" value="Genomic_DNA"/>
</dbReference>
<dbReference type="Proteomes" id="UP000192738">
    <property type="component" value="Unassembled WGS sequence"/>
</dbReference>
<dbReference type="GO" id="GO:0000160">
    <property type="term" value="P:phosphorelay signal transduction system"/>
    <property type="evidence" value="ECO:0007669"/>
    <property type="project" value="InterPro"/>
</dbReference>